<protein>
    <submittedName>
        <fullName evidence="1">Uncharacterized protein</fullName>
    </submittedName>
</protein>
<reference evidence="1" key="1">
    <citation type="submission" date="2023-03" db="EMBL/GenBank/DDBJ databases">
        <title>Andean soil-derived lignocellulolytic bacterial consortium as a source of novel taxa and putative plastic-active enzymes.</title>
        <authorList>
            <person name="Diaz-Garcia L."/>
            <person name="Chuvochina M."/>
            <person name="Feuerriegel G."/>
            <person name="Bunk B."/>
            <person name="Sproer C."/>
            <person name="Streit W.R."/>
            <person name="Rodriguez L.M."/>
            <person name="Overmann J."/>
            <person name="Jimenez D.J."/>
        </authorList>
    </citation>
    <scope>NUCLEOTIDE SEQUENCE</scope>
    <source>
        <strain evidence="1">MAG 876</strain>
    </source>
</reference>
<organism evidence="1 2">
    <name type="scientific">Candidatus Pseudomonas phytovorans</name>
    <dbReference type="NCBI Taxonomy" id="3121377"/>
    <lineage>
        <taxon>Bacteria</taxon>
        <taxon>Pseudomonadati</taxon>
        <taxon>Pseudomonadota</taxon>
        <taxon>Gammaproteobacteria</taxon>
        <taxon>Pseudomonadales</taxon>
        <taxon>Pseudomonadaceae</taxon>
        <taxon>Pseudomonas</taxon>
    </lineage>
</organism>
<name>A0AAJ5WJB1_9PSED</name>
<accession>A0AAJ5WJB1</accession>
<dbReference type="AlphaFoldDB" id="A0AAJ5WJB1"/>
<evidence type="ECO:0000313" key="2">
    <source>
        <dbReference type="Proteomes" id="UP001216329"/>
    </source>
</evidence>
<dbReference type="Proteomes" id="UP001216329">
    <property type="component" value="Chromosome"/>
</dbReference>
<evidence type="ECO:0000313" key="1">
    <source>
        <dbReference type="EMBL" id="WEK32921.1"/>
    </source>
</evidence>
<gene>
    <name evidence="1" type="ORF">P0Y58_12245</name>
</gene>
<dbReference type="EMBL" id="CP119325">
    <property type="protein sequence ID" value="WEK32921.1"/>
    <property type="molecule type" value="Genomic_DNA"/>
</dbReference>
<proteinExistence type="predicted"/>
<sequence>MLELLDPFWRSMERTEMLTVGVVEKMNQDRIAIWVEAQAGYTVVRVQSSALIEQGDVICWQDRFSMGPCTYWNATKGWEAEVSVQDHDVPIDLLRQQLFA</sequence>